<name>A0A1M4SG26_9GAMM</name>
<feature type="domain" description="Ancillary SecYEG translocon subunit/Cell division coordinator CpoB TPR" evidence="10">
    <location>
        <begin position="15"/>
        <end position="211"/>
    </location>
</feature>
<dbReference type="InterPro" id="IPR018704">
    <property type="entry name" value="SecYEG/CpoB_TPR"/>
</dbReference>
<keyword evidence="5 9" id="KW-0472">Membrane</keyword>
<evidence type="ECO:0000313" key="11">
    <source>
        <dbReference type="EMBL" id="SHE31146.1"/>
    </source>
</evidence>
<feature type="transmembrane region" description="Helical" evidence="9">
    <location>
        <begin position="21"/>
        <end position="42"/>
    </location>
</feature>
<dbReference type="Pfam" id="PF09976">
    <property type="entry name" value="TPR_21"/>
    <property type="match status" value="1"/>
</dbReference>
<evidence type="ECO:0000256" key="7">
    <source>
        <dbReference type="ARBA" id="ARBA00024197"/>
    </source>
</evidence>
<proteinExistence type="inferred from homology"/>
<dbReference type="InterPro" id="IPR011990">
    <property type="entry name" value="TPR-like_helical_dom_sf"/>
</dbReference>
<dbReference type="RefSeq" id="WP_072838053.1">
    <property type="nucleotide sequence ID" value="NZ_FQVF01000002.1"/>
</dbReference>
<evidence type="ECO:0000256" key="3">
    <source>
        <dbReference type="ARBA" id="ARBA00022692"/>
    </source>
</evidence>
<keyword evidence="12" id="KW-1185">Reference proteome</keyword>
<dbReference type="AlphaFoldDB" id="A0A1M4SG26"/>
<dbReference type="PANTHER" id="PTHR38035:SF1">
    <property type="entry name" value="ANCILLARY SECYEG TRANSLOCON SUBUNIT"/>
    <property type="match status" value="1"/>
</dbReference>
<evidence type="ECO:0000259" key="10">
    <source>
        <dbReference type="Pfam" id="PF09976"/>
    </source>
</evidence>
<keyword evidence="6" id="KW-0143">Chaperone</keyword>
<dbReference type="InterPro" id="IPR026039">
    <property type="entry name" value="YfgM"/>
</dbReference>
<gene>
    <name evidence="11" type="ORF">SAMN02745753_00026</name>
</gene>
<protein>
    <recommendedName>
        <fullName evidence="8">Ancillary SecYEG translocon subunit</fullName>
    </recommendedName>
</protein>
<dbReference type="STRING" id="1122206.SAMN02745753_00026"/>
<reference evidence="12" key="1">
    <citation type="submission" date="2016-11" db="EMBL/GenBank/DDBJ databases">
        <authorList>
            <person name="Varghese N."/>
            <person name="Submissions S."/>
        </authorList>
    </citation>
    <scope>NUCLEOTIDE SEQUENCE [LARGE SCALE GENOMIC DNA]</scope>
    <source>
        <strain evidence="12">DSM 16579</strain>
    </source>
</reference>
<evidence type="ECO:0000256" key="8">
    <source>
        <dbReference type="ARBA" id="ARBA00024235"/>
    </source>
</evidence>
<sequence>MSELKTEEEQIEAFKSWWKKNGIMLVVAIAVAVGGYFGWQAWKTSQANYTSEASALYQNLVQASADLSDENNQKTVVFIAKQLADDYGDTGYAMFGQLFLARVDAENGKYDEAIKALDDAIAKTKDISFVAIANLRVARLMLQKEDYAGAMARVEKVSEEEFAAQQQELIGDILISQGKRDDARIAYQKASEALGVGVNHPLLDIKLKDLVKG</sequence>
<evidence type="ECO:0000256" key="6">
    <source>
        <dbReference type="ARBA" id="ARBA00023186"/>
    </source>
</evidence>
<evidence type="ECO:0000256" key="2">
    <source>
        <dbReference type="ARBA" id="ARBA00022475"/>
    </source>
</evidence>
<dbReference type="PIRSF" id="PIRSF006170">
    <property type="entry name" value="YfgM"/>
    <property type="match status" value="1"/>
</dbReference>
<evidence type="ECO:0000313" key="12">
    <source>
        <dbReference type="Proteomes" id="UP000184517"/>
    </source>
</evidence>
<evidence type="ECO:0000256" key="4">
    <source>
        <dbReference type="ARBA" id="ARBA00022989"/>
    </source>
</evidence>
<accession>A0A1M4SG26</accession>
<evidence type="ECO:0000256" key="1">
    <source>
        <dbReference type="ARBA" id="ARBA00004401"/>
    </source>
</evidence>
<organism evidence="11 12">
    <name type="scientific">Marinomonas polaris DSM 16579</name>
    <dbReference type="NCBI Taxonomy" id="1122206"/>
    <lineage>
        <taxon>Bacteria</taxon>
        <taxon>Pseudomonadati</taxon>
        <taxon>Pseudomonadota</taxon>
        <taxon>Gammaproteobacteria</taxon>
        <taxon>Oceanospirillales</taxon>
        <taxon>Oceanospirillaceae</taxon>
        <taxon>Marinomonas</taxon>
    </lineage>
</organism>
<comment type="subcellular location">
    <subcellularLocation>
        <location evidence="1">Cell membrane</location>
        <topology evidence="1">Single-pass type II membrane protein</topology>
    </subcellularLocation>
</comment>
<dbReference type="PANTHER" id="PTHR38035">
    <property type="entry name" value="UPF0070 PROTEIN YFGM"/>
    <property type="match status" value="1"/>
</dbReference>
<keyword evidence="4 9" id="KW-1133">Transmembrane helix</keyword>
<evidence type="ECO:0000256" key="5">
    <source>
        <dbReference type="ARBA" id="ARBA00023136"/>
    </source>
</evidence>
<dbReference type="GO" id="GO:0005886">
    <property type="term" value="C:plasma membrane"/>
    <property type="evidence" value="ECO:0007669"/>
    <property type="project" value="UniProtKB-SubCell"/>
</dbReference>
<dbReference type="OrthoDB" id="9789675at2"/>
<dbReference type="GO" id="GO:0044877">
    <property type="term" value="F:protein-containing complex binding"/>
    <property type="evidence" value="ECO:0007669"/>
    <property type="project" value="InterPro"/>
</dbReference>
<dbReference type="SUPFAM" id="SSF48452">
    <property type="entry name" value="TPR-like"/>
    <property type="match status" value="1"/>
</dbReference>
<dbReference type="Proteomes" id="UP000184517">
    <property type="component" value="Unassembled WGS sequence"/>
</dbReference>
<comment type="similarity">
    <text evidence="7">Belongs to the YfgM family.</text>
</comment>
<dbReference type="Gene3D" id="1.25.40.10">
    <property type="entry name" value="Tetratricopeptide repeat domain"/>
    <property type="match status" value="1"/>
</dbReference>
<keyword evidence="2" id="KW-1003">Cell membrane</keyword>
<keyword evidence="3 9" id="KW-0812">Transmembrane</keyword>
<dbReference type="EMBL" id="FQVF01000002">
    <property type="protein sequence ID" value="SHE31146.1"/>
    <property type="molecule type" value="Genomic_DNA"/>
</dbReference>
<evidence type="ECO:0000256" key="9">
    <source>
        <dbReference type="SAM" id="Phobius"/>
    </source>
</evidence>